<organism evidence="4 5">
    <name type="scientific">Dichotomicrobium thermohalophilum</name>
    <dbReference type="NCBI Taxonomy" id="933063"/>
    <lineage>
        <taxon>Bacteria</taxon>
        <taxon>Pseudomonadati</taxon>
        <taxon>Pseudomonadota</taxon>
        <taxon>Alphaproteobacteria</taxon>
        <taxon>Hyphomicrobiales</taxon>
        <taxon>Hyphomicrobiaceae</taxon>
        <taxon>Dichotomicrobium</taxon>
    </lineage>
</organism>
<protein>
    <submittedName>
        <fullName evidence="4">DNA processing protein</fullName>
    </submittedName>
</protein>
<evidence type="ECO:0000259" key="3">
    <source>
        <dbReference type="Pfam" id="PF17782"/>
    </source>
</evidence>
<dbReference type="Proteomes" id="UP000266273">
    <property type="component" value="Unassembled WGS sequence"/>
</dbReference>
<feature type="domain" description="Smf/DprA SLOG" evidence="2">
    <location>
        <begin position="82"/>
        <end position="288"/>
    </location>
</feature>
<gene>
    <name evidence="4" type="ORF">BXY53_2503</name>
</gene>
<dbReference type="Pfam" id="PF21102">
    <property type="entry name" value="DprA_N"/>
    <property type="match status" value="1"/>
</dbReference>
<comment type="similarity">
    <text evidence="1">Belongs to the DprA/Smf family.</text>
</comment>
<evidence type="ECO:0000256" key="1">
    <source>
        <dbReference type="ARBA" id="ARBA00006525"/>
    </source>
</evidence>
<dbReference type="Pfam" id="PF17782">
    <property type="entry name" value="WHD_DprA"/>
    <property type="match status" value="1"/>
</dbReference>
<accession>A0A397PMT3</accession>
<evidence type="ECO:0000313" key="4">
    <source>
        <dbReference type="EMBL" id="RIA47424.1"/>
    </source>
</evidence>
<keyword evidence="5" id="KW-1185">Reference proteome</keyword>
<evidence type="ECO:0000259" key="2">
    <source>
        <dbReference type="Pfam" id="PF02481"/>
    </source>
</evidence>
<dbReference type="PANTHER" id="PTHR43022:SF1">
    <property type="entry name" value="PROTEIN SMF"/>
    <property type="match status" value="1"/>
</dbReference>
<dbReference type="RefSeq" id="WP_210209236.1">
    <property type="nucleotide sequence ID" value="NZ_QXDF01000003.1"/>
</dbReference>
<dbReference type="PANTHER" id="PTHR43022">
    <property type="entry name" value="PROTEIN SMF"/>
    <property type="match status" value="1"/>
</dbReference>
<name>A0A397PMT3_9HYPH</name>
<dbReference type="InterPro" id="IPR057666">
    <property type="entry name" value="DrpA_SLOG"/>
</dbReference>
<dbReference type="Gene3D" id="1.10.10.10">
    <property type="entry name" value="Winged helix-like DNA-binding domain superfamily/Winged helix DNA-binding domain"/>
    <property type="match status" value="1"/>
</dbReference>
<dbReference type="EMBL" id="QXDF01000003">
    <property type="protein sequence ID" value="RIA47424.1"/>
    <property type="molecule type" value="Genomic_DNA"/>
</dbReference>
<comment type="caution">
    <text evidence="4">The sequence shown here is derived from an EMBL/GenBank/DDBJ whole genome shotgun (WGS) entry which is preliminary data.</text>
</comment>
<proteinExistence type="inferred from homology"/>
<feature type="domain" description="DprA winged helix" evidence="3">
    <location>
        <begin position="307"/>
        <end position="363"/>
    </location>
</feature>
<dbReference type="AlphaFoldDB" id="A0A397PMT3"/>
<dbReference type="Gene3D" id="3.40.50.450">
    <property type="match status" value="1"/>
</dbReference>
<dbReference type="InterPro" id="IPR041614">
    <property type="entry name" value="DprA_WH"/>
</dbReference>
<dbReference type="SUPFAM" id="SSF102405">
    <property type="entry name" value="MCP/YpsA-like"/>
    <property type="match status" value="1"/>
</dbReference>
<dbReference type="InterPro" id="IPR003488">
    <property type="entry name" value="DprA"/>
</dbReference>
<evidence type="ECO:0000313" key="5">
    <source>
        <dbReference type="Proteomes" id="UP000266273"/>
    </source>
</evidence>
<dbReference type="InterPro" id="IPR036388">
    <property type="entry name" value="WH-like_DNA-bd_sf"/>
</dbReference>
<dbReference type="GO" id="GO:0009294">
    <property type="term" value="P:DNA-mediated transformation"/>
    <property type="evidence" value="ECO:0007669"/>
    <property type="project" value="InterPro"/>
</dbReference>
<dbReference type="Pfam" id="PF02481">
    <property type="entry name" value="DNA_processg_A"/>
    <property type="match status" value="1"/>
</dbReference>
<dbReference type="NCBIfam" id="TIGR00732">
    <property type="entry name" value="dprA"/>
    <property type="match status" value="1"/>
</dbReference>
<sequence length="373" mass="39790">MNAGKRLNDQERVDWLRLIRSENVGPVTFFDLLERYGTAAKALEALPELAERGGRRNPLRICTPREAEREIATAQKRSRARLVAIGEPDYPVRLGLIPMPPPLIYMAGEPTLAQRQAVAIVGSRNASAAGRKLTQDIARGLSAEGIAVISGLARGIDASAHEGALEGGTIAVLAGGIDIRYPPENETLYGAIAEQGLLIAESAPGFKPRGVDFPRRNRIISGMASGVLVVEAARRSGSMVTARHAGEQGRDVMAVPGHPLDPRAEGPNALLKDGAALIRNADDVLEALRAAEIFPEPQPSLAGFSEPDAAPFDLDDRARQQVTAALSPVPIEIDELIRMTGLSARAVAVVLMELELAGRITREGRRSVALTTD</sequence>
<reference evidence="4 5" key="1">
    <citation type="submission" date="2018-08" db="EMBL/GenBank/DDBJ databases">
        <title>Genomic Encyclopedia of Archaeal and Bacterial Type Strains, Phase II (KMG-II): from individual species to whole genera.</title>
        <authorList>
            <person name="Goeker M."/>
        </authorList>
    </citation>
    <scope>NUCLEOTIDE SEQUENCE [LARGE SCALE GENOMIC DNA]</scope>
    <source>
        <strain evidence="4 5">DSM 5002</strain>
    </source>
</reference>